<evidence type="ECO:0000313" key="3">
    <source>
        <dbReference type="Proteomes" id="UP001156627"/>
    </source>
</evidence>
<protein>
    <submittedName>
        <fullName evidence="2">Glycosyl transferase family protein</fullName>
    </submittedName>
</protein>
<evidence type="ECO:0000313" key="2">
    <source>
        <dbReference type="EMBL" id="GLQ88099.1"/>
    </source>
</evidence>
<dbReference type="InterPro" id="IPR029044">
    <property type="entry name" value="Nucleotide-diphossugar_trans"/>
</dbReference>
<gene>
    <name evidence="2" type="ORF">GCM10007898_16680</name>
</gene>
<dbReference type="Gene3D" id="3.90.550.10">
    <property type="entry name" value="Spore Coat Polysaccharide Biosynthesis Protein SpsA, Chain A"/>
    <property type="match status" value="1"/>
</dbReference>
<sequence length="700" mass="77230">MALSSLLTWRVKRLYYLMQRVAGSVVQRGVQGTAARIAQEFRQRTAQLPVLALEPLEESHAPFALPTHDAPRVSVIIPVHGKLSYTLACLRSIARHGANAPFEVIVVDDASPDATASVLSEIAGLLLLRNASNLGFIGSCNAGAAAARGSHLLFLNNDTQVTDGWLDRLLDCFEEESNCGLAGSRLIYPDGRLQEAGGIVFSNADGWNYGRFESPEDPKFLYRRDTDYVSGASLMIEAELFQRLNGFDARYSPAYYEDTDLAFGVRATGKRVIYQPESVVVHFEGISSGTDLRAGVKQYQLINKTKFAEKWKDALARQPAAGSSIESAIHHDGRPHILIVDALTPDASRDSGSLRMINIMRLLRELGWRVTFVADNYTASDREIVQLGRIGVHALCKPWSPSLARWLAKERDSLQAVLLSRHYVAAPNLGLVRRVAPRAKVIFDTVDLHFLRELRAARHTGNRAMLRRAQLSRRRELALIRACDVTLVVSPVEQALLSKEAPEANVELVSNVHEEFGRRTEFAARRDLVFVGGFAHPPNVDAVQWLVDEIYPLIHGLRPEIGLHLIGDIPAAARPNLTKPGIQIHGKVEDLAPWMDGCRIAVAPLRYGAGVKGKVNMAMSYGLPVVATDIASEGMQLRDGENILLADDAATFASAVLRLYDDELLWRRLSDNGLDNIREHFSFSAARAALRRALPETDTV</sequence>
<dbReference type="PANTHER" id="PTHR43179:SF7">
    <property type="entry name" value="RHAMNOSYLTRANSFERASE WBBL"/>
    <property type="match status" value="1"/>
</dbReference>
<keyword evidence="3" id="KW-1185">Reference proteome</keyword>
<reference evidence="3" key="1">
    <citation type="journal article" date="2019" name="Int. J. Syst. Evol. Microbiol.">
        <title>The Global Catalogue of Microorganisms (GCM) 10K type strain sequencing project: providing services to taxonomists for standard genome sequencing and annotation.</title>
        <authorList>
            <consortium name="The Broad Institute Genomics Platform"/>
            <consortium name="The Broad Institute Genome Sequencing Center for Infectious Disease"/>
            <person name="Wu L."/>
            <person name="Ma J."/>
        </authorList>
    </citation>
    <scope>NUCLEOTIDE SEQUENCE [LARGE SCALE GENOMIC DNA]</scope>
    <source>
        <strain evidence="3">NBRC 111981</strain>
    </source>
</reference>
<comment type="caution">
    <text evidence="2">The sequence shown here is derived from an EMBL/GenBank/DDBJ whole genome shotgun (WGS) entry which is preliminary data.</text>
</comment>
<keyword evidence="2" id="KW-0808">Transferase</keyword>
<dbReference type="SUPFAM" id="SSF53756">
    <property type="entry name" value="UDP-Glycosyltransferase/glycogen phosphorylase"/>
    <property type="match status" value="1"/>
</dbReference>
<organism evidence="2 3">
    <name type="scientific">Dyella flagellata</name>
    <dbReference type="NCBI Taxonomy" id="1867833"/>
    <lineage>
        <taxon>Bacteria</taxon>
        <taxon>Pseudomonadati</taxon>
        <taxon>Pseudomonadota</taxon>
        <taxon>Gammaproteobacteria</taxon>
        <taxon>Lysobacterales</taxon>
        <taxon>Rhodanobacteraceae</taxon>
        <taxon>Dyella</taxon>
    </lineage>
</organism>
<dbReference type="SUPFAM" id="SSF53448">
    <property type="entry name" value="Nucleotide-diphospho-sugar transferases"/>
    <property type="match status" value="1"/>
</dbReference>
<dbReference type="Gene3D" id="3.40.50.2000">
    <property type="entry name" value="Glycogen Phosphorylase B"/>
    <property type="match status" value="1"/>
</dbReference>
<evidence type="ECO:0000259" key="1">
    <source>
        <dbReference type="Pfam" id="PF00535"/>
    </source>
</evidence>
<dbReference type="Pfam" id="PF00535">
    <property type="entry name" value="Glycos_transf_2"/>
    <property type="match status" value="1"/>
</dbReference>
<dbReference type="PANTHER" id="PTHR43179">
    <property type="entry name" value="RHAMNOSYLTRANSFERASE WBBL"/>
    <property type="match status" value="1"/>
</dbReference>
<dbReference type="Pfam" id="PF13692">
    <property type="entry name" value="Glyco_trans_1_4"/>
    <property type="match status" value="1"/>
</dbReference>
<dbReference type="InterPro" id="IPR001173">
    <property type="entry name" value="Glyco_trans_2-like"/>
</dbReference>
<name>A0ABQ5XBS6_9GAMM</name>
<accession>A0ABQ5XBS6</accession>
<dbReference type="EMBL" id="BSOA01000014">
    <property type="protein sequence ID" value="GLQ88099.1"/>
    <property type="molecule type" value="Genomic_DNA"/>
</dbReference>
<dbReference type="GO" id="GO:0016740">
    <property type="term" value="F:transferase activity"/>
    <property type="evidence" value="ECO:0007669"/>
    <property type="project" value="UniProtKB-KW"/>
</dbReference>
<dbReference type="CDD" id="cd04186">
    <property type="entry name" value="GT_2_like_c"/>
    <property type="match status" value="1"/>
</dbReference>
<feature type="domain" description="Glycosyltransferase 2-like" evidence="1">
    <location>
        <begin position="74"/>
        <end position="201"/>
    </location>
</feature>
<proteinExistence type="predicted"/>
<dbReference type="CDD" id="cd03801">
    <property type="entry name" value="GT4_PimA-like"/>
    <property type="match status" value="1"/>
</dbReference>
<dbReference type="Proteomes" id="UP001156627">
    <property type="component" value="Unassembled WGS sequence"/>
</dbReference>